<keyword evidence="1" id="KW-0812">Transmembrane</keyword>
<organism evidence="3 4">
    <name type="scientific">Penicillium chermesinum</name>
    <dbReference type="NCBI Taxonomy" id="63820"/>
    <lineage>
        <taxon>Eukaryota</taxon>
        <taxon>Fungi</taxon>
        <taxon>Dikarya</taxon>
        <taxon>Ascomycota</taxon>
        <taxon>Pezizomycotina</taxon>
        <taxon>Eurotiomycetes</taxon>
        <taxon>Eurotiomycetidae</taxon>
        <taxon>Eurotiales</taxon>
        <taxon>Aspergillaceae</taxon>
        <taxon>Penicillium</taxon>
    </lineage>
</organism>
<dbReference type="InterPro" id="IPR029058">
    <property type="entry name" value="AB_hydrolase_fold"/>
</dbReference>
<dbReference type="Proteomes" id="UP001150941">
    <property type="component" value="Unassembled WGS sequence"/>
</dbReference>
<protein>
    <recommendedName>
        <fullName evidence="2">AB hydrolase-1 domain-containing protein</fullName>
    </recommendedName>
</protein>
<feature type="transmembrane region" description="Helical" evidence="1">
    <location>
        <begin position="6"/>
        <end position="26"/>
    </location>
</feature>
<evidence type="ECO:0000313" key="3">
    <source>
        <dbReference type="EMBL" id="KAJ5246148.1"/>
    </source>
</evidence>
<sequence>MTSATRYAVTAYGVFSVFVYGFLAIVKGTFFQKRTERQLVELQIASDRLWNLSKDFAGLSHHILTLASGFKFHLVSNEVPGSTEAQNSTKPLVIFIHGFPDSWAVWRNVINQPELQKSATIVALDMPGYGGSEGLPKYDGTNVLEKMTELIITLRSKYGVDDETTKNKKKTIILAHDWGCVVAMRLAAEAPTVADRFVLSNGPLPALALSNIKRLLSTAQKKFQEARAAPLRAYSPLREAWQALRPVLRQGVLSGYIFAMQLPVPWVKYFLTGGNASLMRDVHTGSYGKAKFTMRDIAESMASTLGPSLSESKTETPNGETYPTSINFNGEFANIMGPASYYREGAAQSRWHKSPEIEAWLSEHGATGLDEGLPGSFKAPATVFWGEKDIALEKAICLDGIIDFTSANSQVVLLPESGHFTPVELESRAAFLRTVQWFIDGEQGDVGTAIQEVYPSARVLAQK</sequence>
<dbReference type="GeneID" id="83197731"/>
<name>A0A9W9PI88_9EURO</name>
<accession>A0A9W9PI88</accession>
<reference evidence="3" key="1">
    <citation type="submission" date="2022-11" db="EMBL/GenBank/DDBJ databases">
        <authorList>
            <person name="Petersen C."/>
        </authorList>
    </citation>
    <scope>NUCLEOTIDE SEQUENCE</scope>
    <source>
        <strain evidence="3">IBT 19713</strain>
    </source>
</reference>
<dbReference type="EMBL" id="JAPQKS010000002">
    <property type="protein sequence ID" value="KAJ5246148.1"/>
    <property type="molecule type" value="Genomic_DNA"/>
</dbReference>
<comment type="caution">
    <text evidence="3">The sequence shown here is derived from an EMBL/GenBank/DDBJ whole genome shotgun (WGS) entry which is preliminary data.</text>
</comment>
<keyword evidence="1" id="KW-0472">Membrane</keyword>
<dbReference type="Gene3D" id="3.40.50.1820">
    <property type="entry name" value="alpha/beta hydrolase"/>
    <property type="match status" value="1"/>
</dbReference>
<gene>
    <name evidence="3" type="ORF">N7468_001131</name>
</gene>
<keyword evidence="4" id="KW-1185">Reference proteome</keyword>
<dbReference type="InterPro" id="IPR000073">
    <property type="entry name" value="AB_hydrolase_1"/>
</dbReference>
<evidence type="ECO:0000313" key="4">
    <source>
        <dbReference type="Proteomes" id="UP001150941"/>
    </source>
</evidence>
<evidence type="ECO:0000259" key="2">
    <source>
        <dbReference type="Pfam" id="PF00561"/>
    </source>
</evidence>
<dbReference type="PANTHER" id="PTHR43329">
    <property type="entry name" value="EPOXIDE HYDROLASE"/>
    <property type="match status" value="1"/>
</dbReference>
<dbReference type="AlphaFoldDB" id="A0A9W9PI88"/>
<feature type="domain" description="AB hydrolase-1" evidence="2">
    <location>
        <begin position="91"/>
        <end position="211"/>
    </location>
</feature>
<dbReference type="RefSeq" id="XP_058333569.1">
    <property type="nucleotide sequence ID" value="XM_058470428.1"/>
</dbReference>
<dbReference type="GO" id="GO:0017000">
    <property type="term" value="P:antibiotic biosynthetic process"/>
    <property type="evidence" value="ECO:0007669"/>
    <property type="project" value="UniProtKB-ARBA"/>
</dbReference>
<dbReference type="GO" id="GO:0072330">
    <property type="term" value="P:monocarboxylic acid biosynthetic process"/>
    <property type="evidence" value="ECO:0007669"/>
    <property type="project" value="UniProtKB-ARBA"/>
</dbReference>
<dbReference type="Pfam" id="PF00561">
    <property type="entry name" value="Abhydrolase_1"/>
    <property type="match status" value="1"/>
</dbReference>
<evidence type="ECO:0000256" key="1">
    <source>
        <dbReference type="SAM" id="Phobius"/>
    </source>
</evidence>
<keyword evidence="1" id="KW-1133">Transmembrane helix</keyword>
<reference evidence="3" key="2">
    <citation type="journal article" date="2023" name="IMA Fungus">
        <title>Comparative genomic study of the Penicillium genus elucidates a diverse pangenome and 15 lateral gene transfer events.</title>
        <authorList>
            <person name="Petersen C."/>
            <person name="Sorensen T."/>
            <person name="Nielsen M.R."/>
            <person name="Sondergaard T.E."/>
            <person name="Sorensen J.L."/>
            <person name="Fitzpatrick D.A."/>
            <person name="Frisvad J.C."/>
            <person name="Nielsen K.L."/>
        </authorList>
    </citation>
    <scope>NUCLEOTIDE SEQUENCE</scope>
    <source>
        <strain evidence="3">IBT 19713</strain>
    </source>
</reference>
<proteinExistence type="predicted"/>
<dbReference type="OrthoDB" id="6431331at2759"/>
<dbReference type="SUPFAM" id="SSF53474">
    <property type="entry name" value="alpha/beta-Hydrolases"/>
    <property type="match status" value="1"/>
</dbReference>